<dbReference type="AlphaFoldDB" id="A0A223EFL8"/>
<evidence type="ECO:0000313" key="2">
    <source>
        <dbReference type="Proteomes" id="UP000214618"/>
    </source>
</evidence>
<dbReference type="EMBL" id="CP017704">
    <property type="protein sequence ID" value="ASS94042.1"/>
    <property type="molecule type" value="Genomic_DNA"/>
</dbReference>
<evidence type="ECO:0000313" key="1">
    <source>
        <dbReference type="EMBL" id="ASS94042.1"/>
    </source>
</evidence>
<reference evidence="1 2" key="1">
    <citation type="submission" date="2016-10" db="EMBL/GenBank/DDBJ databases">
        <title>The whole genome sequencing and assembly of Bacillus simplex DSM 1321 strain.</title>
        <authorList>
            <person name="Park M.-K."/>
            <person name="Lee Y.-J."/>
            <person name="Yi H."/>
            <person name="Bahn Y.-S."/>
            <person name="Kim J.F."/>
            <person name="Lee D.-W."/>
        </authorList>
    </citation>
    <scope>NUCLEOTIDE SEQUENCE [LARGE SCALE GENOMIC DNA]</scope>
    <source>
        <strain evidence="1 2">DSM 1321</strain>
    </source>
</reference>
<gene>
    <name evidence="1" type="ORF">BS1321_08815</name>
</gene>
<name>A0A223EFL8_9BACI</name>
<accession>A0A223EFL8</accession>
<sequence>MFFIISLEGGPLLVKYPRYDKMKNGRITNIFSIIGNSSIPVLPISTLFQQILASVYEDKMAL</sequence>
<dbReference type="GeneID" id="56472835"/>
<proteinExistence type="predicted"/>
<organism evidence="1 2">
    <name type="scientific">Peribacillus simplex NBRC 15720 = DSM 1321</name>
    <dbReference type="NCBI Taxonomy" id="1349754"/>
    <lineage>
        <taxon>Bacteria</taxon>
        <taxon>Bacillati</taxon>
        <taxon>Bacillota</taxon>
        <taxon>Bacilli</taxon>
        <taxon>Bacillales</taxon>
        <taxon>Bacillaceae</taxon>
        <taxon>Peribacillus</taxon>
    </lineage>
</organism>
<dbReference type="Proteomes" id="UP000214618">
    <property type="component" value="Chromosome"/>
</dbReference>
<dbReference type="RefSeq" id="WP_063234795.1">
    <property type="nucleotide sequence ID" value="NZ_BCVO01000017.1"/>
</dbReference>
<protein>
    <submittedName>
        <fullName evidence="1">Uncharacterized protein</fullName>
    </submittedName>
</protein>